<dbReference type="PANTHER" id="PTHR43800">
    <property type="entry name" value="PEPTIDYL-LYSINE N-ACETYLTRANSFERASE YJAB"/>
    <property type="match status" value="1"/>
</dbReference>
<accession>A0ABT0VKW5</accession>
<dbReference type="Pfam" id="PF00583">
    <property type="entry name" value="Acetyltransf_1"/>
    <property type="match status" value="1"/>
</dbReference>
<dbReference type="PROSITE" id="PS51186">
    <property type="entry name" value="GNAT"/>
    <property type="match status" value="1"/>
</dbReference>
<dbReference type="EMBL" id="JAGMVS010000076">
    <property type="protein sequence ID" value="MCM2438079.1"/>
    <property type="molecule type" value="Genomic_DNA"/>
</dbReference>
<dbReference type="PANTHER" id="PTHR43800:SF1">
    <property type="entry name" value="PEPTIDYL-LYSINE N-ACETYLTRANSFERASE YJAB"/>
    <property type="match status" value="1"/>
</dbReference>
<evidence type="ECO:0000259" key="3">
    <source>
        <dbReference type="PROSITE" id="PS51186"/>
    </source>
</evidence>
<dbReference type="InterPro" id="IPR000182">
    <property type="entry name" value="GNAT_dom"/>
</dbReference>
<dbReference type="Gene3D" id="3.40.630.30">
    <property type="match status" value="1"/>
</dbReference>
<sequence>MTQKFVQLVQTTEPTLIKSLYQQGFLDIYERYHDEKTDPYLTTIADITTRLSLKNNYFLLVQANQTIVGLVYIEKRWHTVEIGNLLILPEFQNQGYGQATLTAIEAFFPTIQNWKLNTILQEQKLIYFYEKMGYKRVRYLKIPIKEKMDIVFYKKKRKAIKV</sequence>
<dbReference type="Proteomes" id="UP001057481">
    <property type="component" value="Unassembled WGS sequence"/>
</dbReference>
<keyword evidence="2" id="KW-0012">Acyltransferase</keyword>
<dbReference type="InterPro" id="IPR016181">
    <property type="entry name" value="Acyl_CoA_acyltransferase"/>
</dbReference>
<feature type="domain" description="N-acetyltransferase" evidence="3">
    <location>
        <begin position="15"/>
        <end position="157"/>
    </location>
</feature>
<evidence type="ECO:0000256" key="2">
    <source>
        <dbReference type="ARBA" id="ARBA00023315"/>
    </source>
</evidence>
<comment type="caution">
    <text evidence="4">The sequence shown here is derived from an EMBL/GenBank/DDBJ whole genome shotgun (WGS) entry which is preliminary data.</text>
</comment>
<gene>
    <name evidence="4" type="ORF">KAK10_09230</name>
</gene>
<reference evidence="4" key="1">
    <citation type="submission" date="2021-04" db="EMBL/GenBank/DDBJ databases">
        <title>Taxonomic assessment of Weissella genus.</title>
        <authorList>
            <person name="Fanelli F."/>
            <person name="Chieffi D."/>
            <person name="Dell'Aquila A."/>
            <person name="Gyu-Sung C."/>
            <person name="Franz C.M.A.P."/>
            <person name="Fusco V."/>
        </authorList>
    </citation>
    <scope>NUCLEOTIDE SEQUENCE</scope>
    <source>
        <strain evidence="4">LMG 25373</strain>
    </source>
</reference>
<evidence type="ECO:0000313" key="5">
    <source>
        <dbReference type="Proteomes" id="UP001057481"/>
    </source>
</evidence>
<organism evidence="4 5">
    <name type="scientific">Periweissella beninensis</name>
    <dbReference type="NCBI Taxonomy" id="504936"/>
    <lineage>
        <taxon>Bacteria</taxon>
        <taxon>Bacillati</taxon>
        <taxon>Bacillota</taxon>
        <taxon>Bacilli</taxon>
        <taxon>Lactobacillales</taxon>
        <taxon>Lactobacillaceae</taxon>
        <taxon>Periweissella</taxon>
    </lineage>
</organism>
<evidence type="ECO:0000256" key="1">
    <source>
        <dbReference type="ARBA" id="ARBA00022679"/>
    </source>
</evidence>
<keyword evidence="5" id="KW-1185">Reference proteome</keyword>
<dbReference type="RefSeq" id="WP_205143988.1">
    <property type="nucleotide sequence ID" value="NZ_JAFBDN010000016.1"/>
</dbReference>
<protein>
    <submittedName>
        <fullName evidence="4">GNAT family N-acetyltransferase</fullName>
    </submittedName>
</protein>
<dbReference type="CDD" id="cd04301">
    <property type="entry name" value="NAT_SF"/>
    <property type="match status" value="1"/>
</dbReference>
<proteinExistence type="predicted"/>
<dbReference type="SUPFAM" id="SSF55729">
    <property type="entry name" value="Acyl-CoA N-acyltransferases (Nat)"/>
    <property type="match status" value="1"/>
</dbReference>
<keyword evidence="1" id="KW-0808">Transferase</keyword>
<name>A0ABT0VKW5_9LACO</name>
<evidence type="ECO:0000313" key="4">
    <source>
        <dbReference type="EMBL" id="MCM2438079.1"/>
    </source>
</evidence>